<dbReference type="Gene3D" id="3.30.70.360">
    <property type="match status" value="1"/>
</dbReference>
<organism evidence="3 4">
    <name type="scientific">Benzoatithermus flavus</name>
    <dbReference type="NCBI Taxonomy" id="3108223"/>
    <lineage>
        <taxon>Bacteria</taxon>
        <taxon>Pseudomonadati</taxon>
        <taxon>Pseudomonadota</taxon>
        <taxon>Alphaproteobacteria</taxon>
        <taxon>Geminicoccales</taxon>
        <taxon>Geminicoccaceae</taxon>
        <taxon>Benzoatithermus</taxon>
    </lineage>
</organism>
<dbReference type="PIRSF" id="PIRSF005962">
    <property type="entry name" value="Pept_M20D_amidohydro"/>
    <property type="match status" value="1"/>
</dbReference>
<dbReference type="SUPFAM" id="SSF53187">
    <property type="entry name" value="Zn-dependent exopeptidases"/>
    <property type="match status" value="1"/>
</dbReference>
<name>A0ABU8XTL9_9PROT</name>
<dbReference type="Pfam" id="PF07687">
    <property type="entry name" value="M20_dimer"/>
    <property type="match status" value="1"/>
</dbReference>
<sequence>MPIINRIAEFQDEIAAWRRHLHARPELGFEEHATAAFVAGKLESFGVDEVHTGLARTGVVGVIRAGTSARRIGLRADMDALPIQEETGLPWASQVPGRMHACGHDGHTAMLLGAARYLAETRNFDGTVYLIFQPGEEGFGGGREMVKDGLFKRFPAEQIFGLHNWPYAPAGSFAMCKGPAMAASDEFTIEIVGRGCHAAMPHTGRDPVVAAALLVQALQPLVAREVDPLDNAVVSVTRIAGGHAYNIVPERVELWGTIRTFREETRAHLIRRVQEVAKGTALAQGLEAEVRILEGYPATINSPREAQLGADVAAEIAGEDRVERDPAPAMGSEDFAFMLKERPGSYIWMGTGTGTGDEPLHSPRYDFNDATLAYGVSYWARLVERLLPKAA</sequence>
<dbReference type="InterPro" id="IPR036264">
    <property type="entry name" value="Bact_exopeptidase_dim_dom"/>
</dbReference>
<dbReference type="SUPFAM" id="SSF55031">
    <property type="entry name" value="Bacterial exopeptidase dimerisation domain"/>
    <property type="match status" value="1"/>
</dbReference>
<dbReference type="PANTHER" id="PTHR11014:SF63">
    <property type="entry name" value="METALLOPEPTIDASE, PUTATIVE (AFU_ORTHOLOGUE AFUA_6G09600)-RELATED"/>
    <property type="match status" value="1"/>
</dbReference>
<dbReference type="Pfam" id="PF01546">
    <property type="entry name" value="Peptidase_M20"/>
    <property type="match status" value="1"/>
</dbReference>
<dbReference type="RefSeq" id="WP_418159558.1">
    <property type="nucleotide sequence ID" value="NZ_JBBLZC010000009.1"/>
</dbReference>
<gene>
    <name evidence="3" type="ORF">U1T56_11165</name>
</gene>
<dbReference type="EMBL" id="JBBLZC010000009">
    <property type="protein sequence ID" value="MEK0083714.1"/>
    <property type="molecule type" value="Genomic_DNA"/>
</dbReference>
<dbReference type="CDD" id="cd05666">
    <property type="entry name" value="M20_Acy1-like"/>
    <property type="match status" value="1"/>
</dbReference>
<comment type="caution">
    <text evidence="3">The sequence shown here is derived from an EMBL/GenBank/DDBJ whole genome shotgun (WGS) entry which is preliminary data.</text>
</comment>
<dbReference type="InterPro" id="IPR002933">
    <property type="entry name" value="Peptidase_M20"/>
</dbReference>
<dbReference type="InterPro" id="IPR017439">
    <property type="entry name" value="Amidohydrolase"/>
</dbReference>
<evidence type="ECO:0000259" key="2">
    <source>
        <dbReference type="Pfam" id="PF07687"/>
    </source>
</evidence>
<proteinExistence type="predicted"/>
<evidence type="ECO:0000256" key="1">
    <source>
        <dbReference type="ARBA" id="ARBA00022801"/>
    </source>
</evidence>
<evidence type="ECO:0000313" key="4">
    <source>
        <dbReference type="Proteomes" id="UP001375743"/>
    </source>
</evidence>
<evidence type="ECO:0000313" key="3">
    <source>
        <dbReference type="EMBL" id="MEK0083714.1"/>
    </source>
</evidence>
<dbReference type="Gene3D" id="3.40.630.10">
    <property type="entry name" value="Zn peptidases"/>
    <property type="match status" value="1"/>
</dbReference>
<keyword evidence="1" id="KW-0378">Hydrolase</keyword>
<feature type="domain" description="Peptidase M20 dimerisation" evidence="2">
    <location>
        <begin position="186"/>
        <end position="279"/>
    </location>
</feature>
<accession>A0ABU8XTL9</accession>
<dbReference type="NCBIfam" id="TIGR01891">
    <property type="entry name" value="amidohydrolases"/>
    <property type="match status" value="1"/>
</dbReference>
<dbReference type="InterPro" id="IPR011650">
    <property type="entry name" value="Peptidase_M20_dimer"/>
</dbReference>
<dbReference type="Proteomes" id="UP001375743">
    <property type="component" value="Unassembled WGS sequence"/>
</dbReference>
<protein>
    <submittedName>
        <fullName evidence="3">M20 aminoacylase family protein</fullName>
    </submittedName>
</protein>
<reference evidence="3 4" key="1">
    <citation type="submission" date="2024-01" db="EMBL/GenBank/DDBJ databases">
        <title>Multi-omics insights into the function and evolution of sodium benzoate biodegradation pathways in Benzoatithermus flavus gen. nov., sp. nov. from hot spring.</title>
        <authorList>
            <person name="Hu C.-J."/>
            <person name="Li W.-J."/>
        </authorList>
    </citation>
    <scope>NUCLEOTIDE SEQUENCE [LARGE SCALE GENOMIC DNA]</scope>
    <source>
        <strain evidence="3 4">SYSU G07066</strain>
    </source>
</reference>
<keyword evidence="4" id="KW-1185">Reference proteome</keyword>
<dbReference type="PANTHER" id="PTHR11014">
    <property type="entry name" value="PEPTIDASE M20 FAMILY MEMBER"/>
    <property type="match status" value="1"/>
</dbReference>